<proteinExistence type="predicted"/>
<accession>A0A316VBL9</accession>
<dbReference type="RefSeq" id="XP_025355172.1">
    <property type="nucleotide sequence ID" value="XM_025499858.1"/>
</dbReference>
<feature type="transmembrane region" description="Helical" evidence="2">
    <location>
        <begin position="49"/>
        <end position="72"/>
    </location>
</feature>
<protein>
    <recommendedName>
        <fullName evidence="5">MARVEL domain-containing protein</fullName>
    </recommendedName>
</protein>
<keyword evidence="2" id="KW-0472">Membrane</keyword>
<dbReference type="STRING" id="1280837.A0A316VBL9"/>
<reference evidence="3 4" key="1">
    <citation type="journal article" date="2018" name="Mol. Biol. Evol.">
        <title>Broad Genomic Sampling Reveals a Smut Pathogenic Ancestry of the Fungal Clade Ustilaginomycotina.</title>
        <authorList>
            <person name="Kijpornyongpan T."/>
            <person name="Mondo S.J."/>
            <person name="Barry K."/>
            <person name="Sandor L."/>
            <person name="Lee J."/>
            <person name="Lipzen A."/>
            <person name="Pangilinan J."/>
            <person name="LaButti K."/>
            <person name="Hainaut M."/>
            <person name="Henrissat B."/>
            <person name="Grigoriev I.V."/>
            <person name="Spatafora J.W."/>
            <person name="Aime M.C."/>
        </authorList>
    </citation>
    <scope>NUCLEOTIDE SEQUENCE [LARGE SCALE GENOMIC DNA]</scope>
    <source>
        <strain evidence="3 4">MCA 3882</strain>
    </source>
</reference>
<evidence type="ECO:0008006" key="5">
    <source>
        <dbReference type="Google" id="ProtNLM"/>
    </source>
</evidence>
<evidence type="ECO:0000313" key="4">
    <source>
        <dbReference type="Proteomes" id="UP000245771"/>
    </source>
</evidence>
<name>A0A316VBL9_9BASI</name>
<feature type="transmembrane region" description="Helical" evidence="2">
    <location>
        <begin position="156"/>
        <end position="176"/>
    </location>
</feature>
<organism evidence="3 4">
    <name type="scientific">Meira miltonrushii</name>
    <dbReference type="NCBI Taxonomy" id="1280837"/>
    <lineage>
        <taxon>Eukaryota</taxon>
        <taxon>Fungi</taxon>
        <taxon>Dikarya</taxon>
        <taxon>Basidiomycota</taxon>
        <taxon>Ustilaginomycotina</taxon>
        <taxon>Exobasidiomycetes</taxon>
        <taxon>Exobasidiales</taxon>
        <taxon>Brachybasidiaceae</taxon>
        <taxon>Meira</taxon>
    </lineage>
</organism>
<feature type="compositionally biased region" description="Gly residues" evidence="1">
    <location>
        <begin position="228"/>
        <end position="240"/>
    </location>
</feature>
<dbReference type="OrthoDB" id="2218151at2759"/>
<evidence type="ECO:0000256" key="1">
    <source>
        <dbReference type="SAM" id="MobiDB-lite"/>
    </source>
</evidence>
<feature type="region of interest" description="Disordered" evidence="1">
    <location>
        <begin position="218"/>
        <end position="319"/>
    </location>
</feature>
<dbReference type="EMBL" id="KZ819603">
    <property type="protein sequence ID" value="PWN34870.1"/>
    <property type="molecule type" value="Genomic_DNA"/>
</dbReference>
<keyword evidence="2" id="KW-0812">Transmembrane</keyword>
<feature type="transmembrane region" description="Helical" evidence="2">
    <location>
        <begin position="12"/>
        <end position="37"/>
    </location>
</feature>
<feature type="compositionally biased region" description="Low complexity" evidence="1">
    <location>
        <begin position="241"/>
        <end position="264"/>
    </location>
</feature>
<evidence type="ECO:0000256" key="2">
    <source>
        <dbReference type="SAM" id="Phobius"/>
    </source>
</evidence>
<dbReference type="Proteomes" id="UP000245771">
    <property type="component" value="Unassembled WGS sequence"/>
</dbReference>
<sequence>MGIWGEDRMTNIAIGIRVFQLVCVFSMLIVCIVLATFQNQWIGKLSGLTALLLIVTVLTFLVVAFILAVSFLPHSLHITQDKIIRVLEQPRLGLVMNGLGSGVWLILAMTQTISSYTMPGCKDPAKDPHADSSKGKKEDFQSALPSFCTTKKAGAAFAWFIFVTALATLFLFLRMWKLSRKNGPRIPPFVHPADDGAFEPIGEDMEHDEEDNIYAREQAGMPISSGRYGEGGDGRYGYGGYDDPNQPQQYNQQQYDGYNQNAQYGRGGNDPFADQNPPRQSYDYGAYAANTPSAQDPYAIIQQQLRADRPPQLPPLYRG</sequence>
<keyword evidence="4" id="KW-1185">Reference proteome</keyword>
<keyword evidence="2" id="KW-1133">Transmembrane helix</keyword>
<dbReference type="InParanoid" id="A0A316VBL9"/>
<dbReference type="AlphaFoldDB" id="A0A316VBL9"/>
<evidence type="ECO:0000313" key="3">
    <source>
        <dbReference type="EMBL" id="PWN34870.1"/>
    </source>
</evidence>
<feature type="transmembrane region" description="Helical" evidence="2">
    <location>
        <begin position="92"/>
        <end position="110"/>
    </location>
</feature>
<gene>
    <name evidence="3" type="ORF">FA14DRAFT_164063</name>
</gene>
<dbReference type="GeneID" id="37021639"/>